<evidence type="ECO:0000313" key="1">
    <source>
        <dbReference type="EMBL" id="QKJ57597.1"/>
    </source>
</evidence>
<dbReference type="RefSeq" id="WP_065684702.1">
    <property type="nucleotide sequence ID" value="NZ_CP054160.3"/>
</dbReference>
<protein>
    <submittedName>
        <fullName evidence="1">Uncharacterized protein</fullName>
    </submittedName>
</protein>
<sequence length="150" mass="16907">MKMKVKLSLLLLLLATAVFMGYWGWKDLALDNGFECRGRVHAKLIANACNKSSVVDVFLSMHGNGEGYLLVAGTHSCPKTTLKTINGVVDFTYTREGSYYSMHMGKRSPEMIELFEVLNHDDIKIKVTEVNNDDYIISLPFETLMMCTED</sequence>
<name>A0AAE7EFA8_SERFO</name>
<gene>
    <name evidence="1" type="ORF">G9399_03305</name>
</gene>
<dbReference type="AlphaFoldDB" id="A0AAE7EFA8"/>
<dbReference type="Proteomes" id="UP000503464">
    <property type="component" value="Chromosome"/>
</dbReference>
<organism evidence="1 2">
    <name type="scientific">Serratia fonticola</name>
    <dbReference type="NCBI Taxonomy" id="47917"/>
    <lineage>
        <taxon>Bacteria</taxon>
        <taxon>Pseudomonadati</taxon>
        <taxon>Pseudomonadota</taxon>
        <taxon>Gammaproteobacteria</taxon>
        <taxon>Enterobacterales</taxon>
        <taxon>Yersiniaceae</taxon>
        <taxon>Serratia</taxon>
    </lineage>
</organism>
<evidence type="ECO:0000313" key="2">
    <source>
        <dbReference type="Proteomes" id="UP000503464"/>
    </source>
</evidence>
<accession>A0AAE7EFA8</accession>
<proteinExistence type="predicted"/>
<reference evidence="2" key="1">
    <citation type="submission" date="2020-03" db="EMBL/GenBank/DDBJ databases">
        <title>Genome sequences of seven Enterobacteriaceae strains isolated from Canadian wastewater treatment facilities.</title>
        <authorList>
            <person name="Huang H."/>
            <person name="Chmara J.T."/>
            <person name="Duceppe M.-O."/>
        </authorList>
    </citation>
    <scope>NUCLEOTIDE SEQUENCE [LARGE SCALE GENOMIC DNA]</scope>
    <source>
        <strain evidence="2">Biosolid 3</strain>
    </source>
</reference>
<dbReference type="EMBL" id="CP054160">
    <property type="protein sequence ID" value="QKJ57597.1"/>
    <property type="molecule type" value="Genomic_DNA"/>
</dbReference>